<dbReference type="Pfam" id="PF00353">
    <property type="entry name" value="HemolysinCabind"/>
    <property type="match status" value="3"/>
</dbReference>
<sequence>MFRVRLVGNSLSSLVGEIYSAFEAGSRGSALRSGPDANEVRIQVPPYDYVGVGLRGPDLDLEWRRGAEIIQGTWTEMRIESVRPTNGGGINRVEYLRVTGFSVDPGPLMSFVGNMLGGEIVWAFDDAPLRAALNPRQGVYDGGSGAENIGPVHDNFPGIFEMRGADTIRGWAGNDTLNGGLGGDLLLGGSGADHLIGGAGQDRLHAGAGNDRLSGDGGRDSLAGGEGRDSLDGGLGNDTLSGDGGRDVLYGSWGDDLMTGGAGADQFHFKRPGHDRITDFSTSADQIWLFNRIVPLEDRADPAAWLMAHGNVTDEGALFTVTDKISFLVEGVDDLDAIAATLVLF</sequence>
<dbReference type="PROSITE" id="PS00330">
    <property type="entry name" value="HEMOLYSIN_CALCIUM"/>
    <property type="match status" value="3"/>
</dbReference>
<dbReference type="Proteomes" id="UP000244224">
    <property type="component" value="Unassembled WGS sequence"/>
</dbReference>
<dbReference type="GO" id="GO:0005509">
    <property type="term" value="F:calcium ion binding"/>
    <property type="evidence" value="ECO:0007669"/>
    <property type="project" value="InterPro"/>
</dbReference>
<comment type="subcellular location">
    <subcellularLocation>
        <location evidence="1">Secreted</location>
    </subcellularLocation>
</comment>
<dbReference type="InterPro" id="IPR001343">
    <property type="entry name" value="Hemolysn_Ca-bd"/>
</dbReference>
<dbReference type="InterPro" id="IPR011049">
    <property type="entry name" value="Serralysin-like_metalloprot_C"/>
</dbReference>
<organism evidence="4 5">
    <name type="scientific">Gemmobacter caeni</name>
    <dbReference type="NCBI Taxonomy" id="589035"/>
    <lineage>
        <taxon>Bacteria</taxon>
        <taxon>Pseudomonadati</taxon>
        <taxon>Pseudomonadota</taxon>
        <taxon>Alphaproteobacteria</taxon>
        <taxon>Rhodobacterales</taxon>
        <taxon>Paracoccaceae</taxon>
        <taxon>Gemmobacter</taxon>
    </lineage>
</organism>
<dbReference type="Gene3D" id="2.150.10.10">
    <property type="entry name" value="Serralysin-like metalloprotease, C-terminal"/>
    <property type="match status" value="2"/>
</dbReference>
<feature type="region of interest" description="Disordered" evidence="3">
    <location>
        <begin position="206"/>
        <end position="239"/>
    </location>
</feature>
<evidence type="ECO:0000313" key="4">
    <source>
        <dbReference type="EMBL" id="PTX36075.1"/>
    </source>
</evidence>
<keyword evidence="2" id="KW-0964">Secreted</keyword>
<evidence type="ECO:0000256" key="3">
    <source>
        <dbReference type="SAM" id="MobiDB-lite"/>
    </source>
</evidence>
<dbReference type="PANTHER" id="PTHR38340:SF1">
    <property type="entry name" value="S-LAYER PROTEIN"/>
    <property type="match status" value="1"/>
</dbReference>
<keyword evidence="5" id="KW-1185">Reference proteome</keyword>
<gene>
    <name evidence="4" type="ORF">C8N34_1642</name>
</gene>
<proteinExistence type="predicted"/>
<dbReference type="EMBL" id="QBKP01000064">
    <property type="protein sequence ID" value="PTX36075.1"/>
    <property type="molecule type" value="Genomic_DNA"/>
</dbReference>
<dbReference type="PANTHER" id="PTHR38340">
    <property type="entry name" value="S-LAYER PROTEIN"/>
    <property type="match status" value="1"/>
</dbReference>
<dbReference type="PRINTS" id="PR00313">
    <property type="entry name" value="CABNDNGRPT"/>
</dbReference>
<dbReference type="InterPro" id="IPR050557">
    <property type="entry name" value="RTX_toxin/Mannuronan_C5-epim"/>
</dbReference>
<dbReference type="GO" id="GO:0005576">
    <property type="term" value="C:extracellular region"/>
    <property type="evidence" value="ECO:0007669"/>
    <property type="project" value="UniProtKB-SubCell"/>
</dbReference>
<dbReference type="SUPFAM" id="SSF51120">
    <property type="entry name" value="beta-Roll"/>
    <property type="match status" value="2"/>
</dbReference>
<evidence type="ECO:0000313" key="5">
    <source>
        <dbReference type="Proteomes" id="UP000244224"/>
    </source>
</evidence>
<name>A0A2T5ZX02_9RHOB</name>
<evidence type="ECO:0000256" key="1">
    <source>
        <dbReference type="ARBA" id="ARBA00004613"/>
    </source>
</evidence>
<protein>
    <submittedName>
        <fullName evidence="4">Hemolysin type calcium-binding protein</fullName>
    </submittedName>
</protein>
<accession>A0A2T5ZX02</accession>
<evidence type="ECO:0000256" key="2">
    <source>
        <dbReference type="ARBA" id="ARBA00022525"/>
    </source>
</evidence>
<comment type="caution">
    <text evidence="4">The sequence shown here is derived from an EMBL/GenBank/DDBJ whole genome shotgun (WGS) entry which is preliminary data.</text>
</comment>
<dbReference type="AlphaFoldDB" id="A0A2T5ZX02"/>
<reference evidence="4 5" key="1">
    <citation type="submission" date="2018-04" db="EMBL/GenBank/DDBJ databases">
        <title>Genomic Encyclopedia of Archaeal and Bacterial Type Strains, Phase II (KMG-II): from individual species to whole genera.</title>
        <authorList>
            <person name="Goeker M."/>
        </authorList>
    </citation>
    <scope>NUCLEOTIDE SEQUENCE [LARGE SCALE GENOMIC DNA]</scope>
    <source>
        <strain evidence="4 5">DSM 21823</strain>
    </source>
</reference>
<dbReference type="InterPro" id="IPR018511">
    <property type="entry name" value="Hemolysin-typ_Ca-bd_CS"/>
</dbReference>